<dbReference type="Pfam" id="PF13692">
    <property type="entry name" value="Glyco_trans_1_4"/>
    <property type="match status" value="1"/>
</dbReference>
<gene>
    <name evidence="4" type="ORF">IEZ26_17115</name>
</gene>
<keyword evidence="5" id="KW-1185">Reference proteome</keyword>
<dbReference type="Gene3D" id="3.40.50.2000">
    <property type="entry name" value="Glycogen Phosphorylase B"/>
    <property type="match status" value="2"/>
</dbReference>
<evidence type="ECO:0000256" key="1">
    <source>
        <dbReference type="ARBA" id="ARBA00022676"/>
    </source>
</evidence>
<keyword evidence="1" id="KW-0328">Glycosyltransferase</keyword>
<feature type="domain" description="Glycosyltransferase subfamily 4-like N-terminal" evidence="3">
    <location>
        <begin position="93"/>
        <end position="158"/>
    </location>
</feature>
<dbReference type="InterPro" id="IPR028098">
    <property type="entry name" value="Glyco_trans_4-like_N"/>
</dbReference>
<evidence type="ECO:0000313" key="5">
    <source>
        <dbReference type="Proteomes" id="UP000618818"/>
    </source>
</evidence>
<evidence type="ECO:0000313" key="4">
    <source>
        <dbReference type="EMBL" id="MBD3926349.1"/>
    </source>
</evidence>
<dbReference type="PANTHER" id="PTHR45947:SF3">
    <property type="entry name" value="SULFOQUINOVOSYL TRANSFERASE SQD2"/>
    <property type="match status" value="1"/>
</dbReference>
<dbReference type="CDD" id="cd03801">
    <property type="entry name" value="GT4_PimA-like"/>
    <property type="match status" value="1"/>
</dbReference>
<dbReference type="EMBL" id="JACXYZ010000002">
    <property type="protein sequence ID" value="MBD3926349.1"/>
    <property type="molecule type" value="Genomic_DNA"/>
</dbReference>
<dbReference type="Pfam" id="PF13439">
    <property type="entry name" value="Glyco_transf_4"/>
    <property type="match status" value="1"/>
</dbReference>
<protein>
    <submittedName>
        <fullName evidence="4">Glycosyltransferase family 4 protein</fullName>
    </submittedName>
</protein>
<dbReference type="RefSeq" id="WP_191196172.1">
    <property type="nucleotide sequence ID" value="NZ_JACXYZ010000002.1"/>
</dbReference>
<keyword evidence="2" id="KW-0808">Transferase</keyword>
<proteinExistence type="predicted"/>
<comment type="caution">
    <text evidence="4">The sequence shown here is derived from an EMBL/GenBank/DDBJ whole genome shotgun (WGS) entry which is preliminary data.</text>
</comment>
<dbReference type="SUPFAM" id="SSF53756">
    <property type="entry name" value="UDP-Glycosyltransferase/glycogen phosphorylase"/>
    <property type="match status" value="1"/>
</dbReference>
<dbReference type="PANTHER" id="PTHR45947">
    <property type="entry name" value="SULFOQUINOVOSYL TRANSFERASE SQD2"/>
    <property type="match status" value="1"/>
</dbReference>
<sequence length="352" mass="36473">MTAGVLHVLVPRGVDDPLRPSGGNTYDRRACVALRDLGRQVEVVEVEGGWPWTADVGRDGLRRALDGIPDGAVVLVDGLLASRLPEVMVPAGARLRVVLLVHLPVGVDDVLARIVERQVVAAAASVVTTSAWCRDWLVQEYDVAPSDVHVAHPGVDPAALSTGTPAGTNLLCVGTISPVKGQDQLLAALCDLRDLTWHCTCAGADSVDLDFADLVLKTSAEMGLAGRFALAGALTGDALEAAYAGADLLVLPSRAETYGMVVAEALAHGLPVVATDVGGVREALGEVPGDGVPGILVRPGDPGALAAALRWWLTDAGLREELRARAVERRGHLAGWSVTAARVAAVVRGVAA</sequence>
<evidence type="ECO:0000256" key="2">
    <source>
        <dbReference type="ARBA" id="ARBA00022679"/>
    </source>
</evidence>
<evidence type="ECO:0000259" key="3">
    <source>
        <dbReference type="Pfam" id="PF13439"/>
    </source>
</evidence>
<accession>A0ABR8NDY8</accession>
<name>A0ABR8NDY8_9ACTN</name>
<organism evidence="4 5">
    <name type="scientific">Nocardioides cavernae</name>
    <dbReference type="NCBI Taxonomy" id="1921566"/>
    <lineage>
        <taxon>Bacteria</taxon>
        <taxon>Bacillati</taxon>
        <taxon>Actinomycetota</taxon>
        <taxon>Actinomycetes</taxon>
        <taxon>Propionibacteriales</taxon>
        <taxon>Nocardioidaceae</taxon>
        <taxon>Nocardioides</taxon>
    </lineage>
</organism>
<dbReference type="Proteomes" id="UP000618818">
    <property type="component" value="Unassembled WGS sequence"/>
</dbReference>
<reference evidence="4 5" key="1">
    <citation type="submission" date="2020-09" db="EMBL/GenBank/DDBJ databases">
        <title>novel species in genus Nocardioides.</title>
        <authorList>
            <person name="Zhang G."/>
        </authorList>
    </citation>
    <scope>NUCLEOTIDE SEQUENCE [LARGE SCALE GENOMIC DNA]</scope>
    <source>
        <strain evidence="4 5">KCTC 39551</strain>
    </source>
</reference>
<dbReference type="InterPro" id="IPR050194">
    <property type="entry name" value="Glycosyltransferase_grp1"/>
</dbReference>